<feature type="region of interest" description="Disordered" evidence="1">
    <location>
        <begin position="182"/>
        <end position="202"/>
    </location>
</feature>
<gene>
    <name evidence="2" type="ORF">XSP_002667</name>
</gene>
<dbReference type="EMBL" id="LR824641">
    <property type="protein sequence ID" value="CAD0331846.1"/>
    <property type="molecule type" value="Genomic_DNA"/>
</dbReference>
<dbReference type="EMBL" id="LR861803">
    <property type="protein sequence ID" value="CAD1793523.1"/>
    <property type="molecule type" value="Genomic_DNA"/>
</dbReference>
<evidence type="ECO:0000313" key="2">
    <source>
        <dbReference type="EMBL" id="CAD0331846.1"/>
    </source>
</evidence>
<reference evidence="2 4" key="1">
    <citation type="submission" date="2020-07" db="EMBL/GenBank/DDBJ databases">
        <authorList>
            <person name="Teixeira M."/>
        </authorList>
    </citation>
    <scope>NUCLEOTIDE SEQUENCE</scope>
    <source>
        <strain evidence="3">1</strain>
        <strain evidence="2">Xanthomonas sp. CPBF 367</strain>
    </source>
</reference>
<sequence>MLATRRYQPEVTCKQALATLHPHSRETRKMQGYAAAITSLFLLSSTGSVIAEQKAHQVDPPTAWPASGQHLLAGHYVGKLHPNNTQCQAVRAELWLEAIKGNKQSRHYILKTTCIAPKTQRGTASTTERGPWWLDQMGDECLILSRDDVSDLSLDPNMYGFRINQETGPNGQQAVLSLAQDGHNCHSGSPPEHRDKVLRRVR</sequence>
<name>A0A8E4E010_9XANT</name>
<proteinExistence type="predicted"/>
<organism evidence="2">
    <name type="scientific">Xanthomonas euroxanthea</name>
    <dbReference type="NCBI Taxonomy" id="2259622"/>
    <lineage>
        <taxon>Bacteria</taxon>
        <taxon>Pseudomonadati</taxon>
        <taxon>Pseudomonadota</taxon>
        <taxon>Gammaproteobacteria</taxon>
        <taxon>Lysobacterales</taxon>
        <taxon>Lysobacteraceae</taxon>
        <taxon>Xanthomonas</taxon>
    </lineage>
</organism>
<accession>A0A8E4E010</accession>
<dbReference type="Proteomes" id="UP000515493">
    <property type="component" value="Chromosome"/>
</dbReference>
<evidence type="ECO:0000313" key="4">
    <source>
        <dbReference type="Proteomes" id="UP000515493"/>
    </source>
</evidence>
<evidence type="ECO:0000313" key="3">
    <source>
        <dbReference type="EMBL" id="CAD1793523.1"/>
    </source>
</evidence>
<dbReference type="KEGG" id="xeu:XSP_002667"/>
<evidence type="ECO:0000256" key="1">
    <source>
        <dbReference type="SAM" id="MobiDB-lite"/>
    </source>
</evidence>
<protein>
    <submittedName>
        <fullName evidence="2">Uncharacterized protein</fullName>
    </submittedName>
</protein>
<dbReference type="AlphaFoldDB" id="A0A8E4E010"/>